<organism evidence="2 3">
    <name type="scientific">Amycolatopsis thermalba</name>
    <dbReference type="NCBI Taxonomy" id="944492"/>
    <lineage>
        <taxon>Bacteria</taxon>
        <taxon>Bacillati</taxon>
        <taxon>Actinomycetota</taxon>
        <taxon>Actinomycetes</taxon>
        <taxon>Pseudonocardiales</taxon>
        <taxon>Pseudonocardiaceae</taxon>
        <taxon>Amycolatopsis</taxon>
    </lineage>
</organism>
<name>A0ABY4P2W6_9PSEU</name>
<dbReference type="RefSeq" id="WP_116114060.1">
    <property type="nucleotide sequence ID" value="NZ_CP091196.1"/>
</dbReference>
<sequence length="107" mass="11097">MRTLLLAAIATTAAALPATASATPAPASAVVADQDIVTTCGPGYSGYIRRPGKDALCLQPGTRTWTGFQAFECKGNITVYFKNGKHVECGGGIDFEYNGGVVKTVAR</sequence>
<feature type="signal peptide" evidence="1">
    <location>
        <begin position="1"/>
        <end position="22"/>
    </location>
</feature>
<protein>
    <submittedName>
        <fullName evidence="2">Uncharacterized protein</fullName>
    </submittedName>
</protein>
<proteinExistence type="predicted"/>
<keyword evidence="3" id="KW-1185">Reference proteome</keyword>
<reference evidence="2" key="1">
    <citation type="submission" date="2022-01" db="EMBL/GenBank/DDBJ databases">
        <title>PSI-footprinting approach for the identification of protein synthesis inhibitor producers.</title>
        <authorList>
            <person name="Handel F."/>
            <person name="Kulik A."/>
            <person name="Wex K.W."/>
            <person name="Berscheid A."/>
            <person name="Saur J.S."/>
            <person name="Winkler A."/>
            <person name="Wibberg D."/>
            <person name="Kalinowski J."/>
            <person name="Broetz-Oesterhelt H."/>
            <person name="Mast Y."/>
        </authorList>
    </citation>
    <scope>NUCLEOTIDE SEQUENCE</scope>
    <source>
        <strain evidence="2">KNN 49.3e</strain>
    </source>
</reference>
<gene>
    <name evidence="2" type="ORF">L1857_29765</name>
</gene>
<feature type="chain" id="PRO_5046997405" evidence="1">
    <location>
        <begin position="23"/>
        <end position="107"/>
    </location>
</feature>
<evidence type="ECO:0000256" key="1">
    <source>
        <dbReference type="SAM" id="SignalP"/>
    </source>
</evidence>
<evidence type="ECO:0000313" key="3">
    <source>
        <dbReference type="Proteomes" id="UP000830158"/>
    </source>
</evidence>
<accession>A0ABY4P2W6</accession>
<evidence type="ECO:0000313" key="2">
    <source>
        <dbReference type="EMBL" id="UQS26694.1"/>
    </source>
</evidence>
<keyword evidence="1" id="KW-0732">Signal</keyword>
<dbReference type="EMBL" id="CP091196">
    <property type="protein sequence ID" value="UQS26694.1"/>
    <property type="molecule type" value="Genomic_DNA"/>
</dbReference>
<dbReference type="Proteomes" id="UP000830158">
    <property type="component" value="Chromosome"/>
</dbReference>